<proteinExistence type="predicted"/>
<dbReference type="InterPro" id="IPR008160">
    <property type="entry name" value="Collagen"/>
</dbReference>
<dbReference type="Proteomes" id="UP001434883">
    <property type="component" value="Unassembled WGS sequence"/>
</dbReference>
<comment type="caution">
    <text evidence="4">The sequence shown here is derived from an EMBL/GenBank/DDBJ whole genome shotgun (WGS) entry which is preliminary data.</text>
</comment>
<sequence length="131" mass="13918">MLVHLPCLLQGDQDQQGKRDFQVYLDFMMKQDNQEKKGLVSQGPKVIVNSLAIQEIEGPPGMPGFPGPRGDPGLSGIHGPLGQIGIPGITGQKGLRGLPGRATACYTDGFLIARHSQSIKVSDCPNGTTLI</sequence>
<feature type="domain" description="Collagen IV NC1" evidence="3">
    <location>
        <begin position="109"/>
        <end position="131"/>
    </location>
</feature>
<feature type="region of interest" description="Disordered" evidence="2">
    <location>
        <begin position="57"/>
        <end position="78"/>
    </location>
</feature>
<evidence type="ECO:0000313" key="4">
    <source>
        <dbReference type="EMBL" id="MEQ2201787.1"/>
    </source>
</evidence>
<evidence type="ECO:0000259" key="3">
    <source>
        <dbReference type="PROSITE" id="PS51403"/>
    </source>
</evidence>
<evidence type="ECO:0000256" key="1">
    <source>
        <dbReference type="ARBA" id="ARBA00003696"/>
    </source>
</evidence>
<organism evidence="4 5">
    <name type="scientific">Xenoophorus captivus</name>
    <dbReference type="NCBI Taxonomy" id="1517983"/>
    <lineage>
        <taxon>Eukaryota</taxon>
        <taxon>Metazoa</taxon>
        <taxon>Chordata</taxon>
        <taxon>Craniata</taxon>
        <taxon>Vertebrata</taxon>
        <taxon>Euteleostomi</taxon>
        <taxon>Actinopterygii</taxon>
        <taxon>Neopterygii</taxon>
        <taxon>Teleostei</taxon>
        <taxon>Neoteleostei</taxon>
        <taxon>Acanthomorphata</taxon>
        <taxon>Ovalentaria</taxon>
        <taxon>Atherinomorphae</taxon>
        <taxon>Cyprinodontiformes</taxon>
        <taxon>Goodeidae</taxon>
        <taxon>Xenoophorus</taxon>
    </lineage>
</organism>
<reference evidence="4 5" key="1">
    <citation type="submission" date="2021-06" db="EMBL/GenBank/DDBJ databases">
        <authorList>
            <person name="Palmer J.M."/>
        </authorList>
    </citation>
    <scope>NUCLEOTIDE SEQUENCE [LARGE SCALE GENOMIC DNA]</scope>
    <source>
        <strain evidence="4 5">XC_2019</strain>
        <tissue evidence="4">Muscle</tissue>
    </source>
</reference>
<dbReference type="EMBL" id="JAHRIN010029004">
    <property type="protein sequence ID" value="MEQ2201787.1"/>
    <property type="molecule type" value="Genomic_DNA"/>
</dbReference>
<evidence type="ECO:0000313" key="5">
    <source>
        <dbReference type="Proteomes" id="UP001434883"/>
    </source>
</evidence>
<accession>A0ABV0R2K4</accession>
<evidence type="ECO:0000256" key="2">
    <source>
        <dbReference type="SAM" id="MobiDB-lite"/>
    </source>
</evidence>
<name>A0ABV0R2K4_9TELE</name>
<comment type="function">
    <text evidence="1">Type IV collagen is the major structural component of glomerular basement membranes (GBM), forming a 'chicken-wire' meshwork together with laminins, proteoglycans and entactin/nidogen.</text>
</comment>
<keyword evidence="5" id="KW-1185">Reference proteome</keyword>
<dbReference type="PROSITE" id="PS51403">
    <property type="entry name" value="NC1_IV"/>
    <property type="match status" value="1"/>
</dbReference>
<protein>
    <recommendedName>
        <fullName evidence="3">Collagen IV NC1 domain-containing protein</fullName>
    </recommendedName>
</protein>
<dbReference type="InterPro" id="IPR001442">
    <property type="entry name" value="Collagen_IV_NC"/>
</dbReference>
<gene>
    <name evidence="4" type="ORF">XENOCAPTIV_018117</name>
</gene>
<dbReference type="Pfam" id="PF01391">
    <property type="entry name" value="Collagen"/>
    <property type="match status" value="1"/>
</dbReference>